<name>A0A382R9H4_9ZZZZ</name>
<dbReference type="EMBL" id="UINC01120091">
    <property type="protein sequence ID" value="SVC94354.1"/>
    <property type="molecule type" value="Genomic_DNA"/>
</dbReference>
<proteinExistence type="predicted"/>
<reference evidence="1" key="1">
    <citation type="submission" date="2018-05" db="EMBL/GenBank/DDBJ databases">
        <authorList>
            <person name="Lanie J.A."/>
            <person name="Ng W.-L."/>
            <person name="Kazmierczak K.M."/>
            <person name="Andrzejewski T.M."/>
            <person name="Davidsen T.M."/>
            <person name="Wayne K.J."/>
            <person name="Tettelin H."/>
            <person name="Glass J.I."/>
            <person name="Rusch D."/>
            <person name="Podicherti R."/>
            <person name="Tsui H.-C.T."/>
            <person name="Winkler M.E."/>
        </authorList>
    </citation>
    <scope>NUCLEOTIDE SEQUENCE</scope>
</reference>
<feature type="non-terminal residue" evidence="1">
    <location>
        <position position="1"/>
    </location>
</feature>
<organism evidence="1">
    <name type="scientific">marine metagenome</name>
    <dbReference type="NCBI Taxonomy" id="408172"/>
    <lineage>
        <taxon>unclassified sequences</taxon>
        <taxon>metagenomes</taxon>
        <taxon>ecological metagenomes</taxon>
    </lineage>
</organism>
<dbReference type="SUPFAM" id="SSF63825">
    <property type="entry name" value="YWTD domain"/>
    <property type="match status" value="1"/>
</dbReference>
<gene>
    <name evidence="1" type="ORF">METZ01_LOCUS347208</name>
</gene>
<protein>
    <submittedName>
        <fullName evidence="1">Uncharacterized protein</fullName>
    </submittedName>
</protein>
<dbReference type="AlphaFoldDB" id="A0A382R9H4"/>
<evidence type="ECO:0000313" key="1">
    <source>
        <dbReference type="EMBL" id="SVC94354.1"/>
    </source>
</evidence>
<sequence length="186" mass="20956">PYDGWNNPVALEAFQGRIYVMEPEANEVWVYTRDDKFFVQAPERYFSESAIDLSDAIDISIVQGSIYILHEDGHMTECVRKSQDLPPECNLEMTYIDGRLGGTNDIQFENVSFPVSMAAYPPPYSSLYLTDAKSPGVFQFSLRLAYQREFRAVSSNGEVEAIGFAVGPGRHLFFASKDSLYVGKRP</sequence>
<accession>A0A382R9H4</accession>